<organism evidence="5 6">
    <name type="scientific">Vogesella aquatica</name>
    <dbReference type="NCBI Taxonomy" id="2984206"/>
    <lineage>
        <taxon>Bacteria</taxon>
        <taxon>Pseudomonadati</taxon>
        <taxon>Pseudomonadota</taxon>
        <taxon>Betaproteobacteria</taxon>
        <taxon>Neisseriales</taxon>
        <taxon>Chromobacteriaceae</taxon>
        <taxon>Vogesella</taxon>
    </lineage>
</organism>
<sequence length="482" mass="49421">MAPNTTRLQQAFLLTTLCTALALTGCGGGGGGGGSSGQTATQSTGGSGSGSSGTTSSVSKAASISFSSATPDLLVYQGGEGETQAEVKFLVKDALNQPLTGETVTFSLNTAVGGLALQTNQAVTDSSGIATARVISGTVPTPVRVTAVAGKYSAQSSQLSISTGLPHQNGFSLSVSSYNPAFYNTDGVSITLTARASDRQGNPVPDGTTVNFVTEGGIGTITSKCSMTAGSCNVTLLSSGARNALVDAGRQTVLAYMQGEESFDDKNSNGVFDTGEFVSNYDLPEAFLDARPGQPRTTVNKAQSWLTVAGNSYSEFYLDLNRNGIHDETGNGFFDGVARSDGRAASTVHLRRTAEIIWGISNNSLIYNPTKGAAELNNFDLCPASTATVSYKPADVFANTLPAGTTVTFSVTTTALAASAALSGTTSYTVGNQIDRPETYTTNLNLATGVTCGTAATAPDTLTITIRLPGNASPQTFDFPIF</sequence>
<dbReference type="InterPro" id="IPR003344">
    <property type="entry name" value="Big_1_dom"/>
</dbReference>
<dbReference type="InterPro" id="IPR013783">
    <property type="entry name" value="Ig-like_fold"/>
</dbReference>
<dbReference type="PROSITE" id="PS51257">
    <property type="entry name" value="PROKAR_LIPOPROTEIN"/>
    <property type="match status" value="1"/>
</dbReference>
<dbReference type="Proteomes" id="UP001219956">
    <property type="component" value="Unassembled WGS sequence"/>
</dbReference>
<name>A0ABT5J2V6_9NEIS</name>
<feature type="chain" id="PRO_5045289034" evidence="3">
    <location>
        <begin position="23"/>
        <end position="482"/>
    </location>
</feature>
<dbReference type="Gene3D" id="2.60.40.10">
    <property type="entry name" value="Immunoglobulins"/>
    <property type="match status" value="2"/>
</dbReference>
<protein>
    <submittedName>
        <fullName evidence="5">Ig-like domain-containing protein</fullName>
    </submittedName>
</protein>
<keyword evidence="6" id="KW-1185">Reference proteome</keyword>
<accession>A0ABT5J2V6</accession>
<reference evidence="5 6" key="1">
    <citation type="submission" date="2023-01" db="EMBL/GenBank/DDBJ databases">
        <title>Novel species of the genus Vogesella isolated from rivers.</title>
        <authorList>
            <person name="Lu H."/>
        </authorList>
    </citation>
    <scope>NUCLEOTIDE SEQUENCE [LARGE SCALE GENOMIC DNA]</scope>
    <source>
        <strain evidence="5 6">DC21W</strain>
    </source>
</reference>
<dbReference type="Pfam" id="PF02369">
    <property type="entry name" value="Big_1"/>
    <property type="match status" value="1"/>
</dbReference>
<evidence type="ECO:0000256" key="2">
    <source>
        <dbReference type="SAM" id="MobiDB-lite"/>
    </source>
</evidence>
<dbReference type="EMBL" id="JAQQLF010000035">
    <property type="protein sequence ID" value="MDC7719161.1"/>
    <property type="molecule type" value="Genomic_DNA"/>
</dbReference>
<evidence type="ECO:0000259" key="4">
    <source>
        <dbReference type="Pfam" id="PF02369"/>
    </source>
</evidence>
<feature type="region of interest" description="Disordered" evidence="2">
    <location>
        <begin position="31"/>
        <end position="54"/>
    </location>
</feature>
<feature type="domain" description="Big-1" evidence="4">
    <location>
        <begin position="80"/>
        <end position="158"/>
    </location>
</feature>
<evidence type="ECO:0000256" key="1">
    <source>
        <dbReference type="ARBA" id="ARBA00010116"/>
    </source>
</evidence>
<feature type="signal peptide" evidence="3">
    <location>
        <begin position="1"/>
        <end position="22"/>
    </location>
</feature>
<comment type="similarity">
    <text evidence="1">Belongs to the intimin/invasin family.</text>
</comment>
<dbReference type="RefSeq" id="WP_272753337.1">
    <property type="nucleotide sequence ID" value="NZ_JAQQLF010000035.1"/>
</dbReference>
<dbReference type="SUPFAM" id="SSF49373">
    <property type="entry name" value="Invasin/intimin cell-adhesion fragments"/>
    <property type="match status" value="2"/>
</dbReference>
<proteinExistence type="inferred from homology"/>
<dbReference type="InterPro" id="IPR008964">
    <property type="entry name" value="Invasin/intimin_cell_adhesion"/>
</dbReference>
<gene>
    <name evidence="5" type="ORF">PQU95_18335</name>
</gene>
<keyword evidence="3" id="KW-0732">Signal</keyword>
<evidence type="ECO:0000313" key="6">
    <source>
        <dbReference type="Proteomes" id="UP001219956"/>
    </source>
</evidence>
<evidence type="ECO:0000256" key="3">
    <source>
        <dbReference type="SAM" id="SignalP"/>
    </source>
</evidence>
<comment type="caution">
    <text evidence="5">The sequence shown here is derived from an EMBL/GenBank/DDBJ whole genome shotgun (WGS) entry which is preliminary data.</text>
</comment>
<evidence type="ECO:0000313" key="5">
    <source>
        <dbReference type="EMBL" id="MDC7719161.1"/>
    </source>
</evidence>